<feature type="domain" description="RDD" evidence="6">
    <location>
        <begin position="4"/>
        <end position="181"/>
    </location>
</feature>
<feature type="transmembrane region" description="Helical" evidence="5">
    <location>
        <begin position="75"/>
        <end position="98"/>
    </location>
</feature>
<dbReference type="InterPro" id="IPR010432">
    <property type="entry name" value="RDD"/>
</dbReference>
<reference evidence="7 8" key="1">
    <citation type="journal article" date="2019" name="Int. J. Syst. Evol. Microbiol.">
        <title>The Global Catalogue of Microorganisms (GCM) 10K type strain sequencing project: providing services to taxonomists for standard genome sequencing and annotation.</title>
        <authorList>
            <consortium name="The Broad Institute Genomics Platform"/>
            <consortium name="The Broad Institute Genome Sequencing Center for Infectious Disease"/>
            <person name="Wu L."/>
            <person name="Ma J."/>
        </authorList>
    </citation>
    <scope>NUCLEOTIDE SEQUENCE [LARGE SCALE GENOMIC DNA]</scope>
    <source>
        <strain evidence="7 8">JCM 10673</strain>
    </source>
</reference>
<keyword evidence="3 5" id="KW-1133">Transmembrane helix</keyword>
<evidence type="ECO:0000256" key="4">
    <source>
        <dbReference type="ARBA" id="ARBA00023136"/>
    </source>
</evidence>
<dbReference type="Proteomes" id="UP001501005">
    <property type="component" value="Unassembled WGS sequence"/>
</dbReference>
<feature type="transmembrane region" description="Helical" evidence="5">
    <location>
        <begin position="119"/>
        <end position="142"/>
    </location>
</feature>
<evidence type="ECO:0000313" key="7">
    <source>
        <dbReference type="EMBL" id="GAA0923295.1"/>
    </source>
</evidence>
<proteinExistence type="predicted"/>
<accession>A0ABN1P606</accession>
<protein>
    <recommendedName>
        <fullName evidence="6">RDD domain-containing protein</fullName>
    </recommendedName>
</protein>
<evidence type="ECO:0000256" key="5">
    <source>
        <dbReference type="SAM" id="Phobius"/>
    </source>
</evidence>
<dbReference type="EMBL" id="BAAAHG010000041">
    <property type="protein sequence ID" value="GAA0923295.1"/>
    <property type="molecule type" value="Genomic_DNA"/>
</dbReference>
<comment type="caution">
    <text evidence="7">The sequence shown here is derived from an EMBL/GenBank/DDBJ whole genome shotgun (WGS) entry which is preliminary data.</text>
</comment>
<evidence type="ECO:0000313" key="8">
    <source>
        <dbReference type="Proteomes" id="UP001501005"/>
    </source>
</evidence>
<gene>
    <name evidence="7" type="ORF">GCM10009549_43500</name>
</gene>
<comment type="subcellular location">
    <subcellularLocation>
        <location evidence="1">Membrane</location>
        <topology evidence="1">Multi-pass membrane protein</topology>
    </subcellularLocation>
</comment>
<evidence type="ECO:0000256" key="2">
    <source>
        <dbReference type="ARBA" id="ARBA00022692"/>
    </source>
</evidence>
<evidence type="ECO:0000259" key="6">
    <source>
        <dbReference type="Pfam" id="PF06271"/>
    </source>
</evidence>
<keyword evidence="8" id="KW-1185">Reference proteome</keyword>
<dbReference type="RefSeq" id="WP_344052348.1">
    <property type="nucleotide sequence ID" value="NZ_BAAAHG010000041.1"/>
</dbReference>
<name>A0ABN1P606_9ACTN</name>
<sequence length="211" mass="22760">MLRLRRTVAWSIDFALVLLLAWGLAGFTFQRISALVTDVPDLAVRGGLELLASRGDVIDASGDLGLSLWNRSVLYVQQAFGLLIVATFLYQWACLALLGRTLGKGLTGLRITPRRPRRAALRAAVTTAADVAVYAVACILLVEGQIMLSVLAWMAAVALFLGNALPVLLPGHRSLADRVAGTTVTGVEWGRLGEGLRSGRFRLPPSRPTEW</sequence>
<feature type="transmembrane region" description="Helical" evidence="5">
    <location>
        <begin position="148"/>
        <end position="169"/>
    </location>
</feature>
<keyword evidence="4 5" id="KW-0472">Membrane</keyword>
<evidence type="ECO:0000256" key="1">
    <source>
        <dbReference type="ARBA" id="ARBA00004141"/>
    </source>
</evidence>
<dbReference type="Pfam" id="PF06271">
    <property type="entry name" value="RDD"/>
    <property type="match status" value="1"/>
</dbReference>
<organism evidence="7 8">
    <name type="scientific">Streptomyces thermoalcalitolerans</name>
    <dbReference type="NCBI Taxonomy" id="65605"/>
    <lineage>
        <taxon>Bacteria</taxon>
        <taxon>Bacillati</taxon>
        <taxon>Actinomycetota</taxon>
        <taxon>Actinomycetes</taxon>
        <taxon>Kitasatosporales</taxon>
        <taxon>Streptomycetaceae</taxon>
        <taxon>Streptomyces</taxon>
    </lineage>
</organism>
<evidence type="ECO:0000256" key="3">
    <source>
        <dbReference type="ARBA" id="ARBA00022989"/>
    </source>
</evidence>
<keyword evidence="2 5" id="KW-0812">Transmembrane</keyword>